<sequence length="427" mass="48066">MSGTHNLRELARQIAKDVTAVDDFIVSNKLPYPSSTADTPLLFPVDPSHGDVYKARIDAIQALDSLRGLLLSPPERAMLQMQYMETAALQALRRFDVFKAVPIDGHASYSQIAEQCSIPEDRLRRFLRYAMACGFFDERDGLVSHSASSAVFLRIPLWYDMLGMVTELAFPAMPNVVNAMQKFPGSSEPNETGLNVAFGMDKTAFEWFAEDEARSVLFANAMKATMSAPGYNAEFIVKGHDWARYSDGLIVDVGGSNGHVSVQLAKQFANLKFVVQDFPSAFKDAAESVPKDLRVRVEFMAHNFFETQPIRGASVYLLRWILHDWSDPYCVKILRALVPALRNGSRILIADNTMPPRGSLPNHEEKLRSFADLMMMAFHNSKERSPEQFWALFQEADPRFKLVEFRQPEGSSLGFMEVLFENESEEP</sequence>
<dbReference type="InterPro" id="IPR016461">
    <property type="entry name" value="COMT-like"/>
</dbReference>
<dbReference type="OrthoDB" id="2410195at2759"/>
<dbReference type="AlphaFoldDB" id="A0A9P4IPK6"/>
<evidence type="ECO:0000313" key="5">
    <source>
        <dbReference type="EMBL" id="KAF2103339.1"/>
    </source>
</evidence>
<dbReference type="InterPro" id="IPR036388">
    <property type="entry name" value="WH-like_DNA-bd_sf"/>
</dbReference>
<keyword evidence="3" id="KW-0949">S-adenosyl-L-methionine</keyword>
<keyword evidence="1 5" id="KW-0489">Methyltransferase</keyword>
<dbReference type="SUPFAM" id="SSF46785">
    <property type="entry name" value="Winged helix' DNA-binding domain"/>
    <property type="match status" value="1"/>
</dbReference>
<evidence type="ECO:0000259" key="4">
    <source>
        <dbReference type="Pfam" id="PF00891"/>
    </source>
</evidence>
<dbReference type="Pfam" id="PF00891">
    <property type="entry name" value="Methyltransf_2"/>
    <property type="match status" value="1"/>
</dbReference>
<reference evidence="5" key="1">
    <citation type="journal article" date="2020" name="Stud. Mycol.">
        <title>101 Dothideomycetes genomes: a test case for predicting lifestyles and emergence of pathogens.</title>
        <authorList>
            <person name="Haridas S."/>
            <person name="Albert R."/>
            <person name="Binder M."/>
            <person name="Bloem J."/>
            <person name="Labutti K."/>
            <person name="Salamov A."/>
            <person name="Andreopoulos B."/>
            <person name="Baker S."/>
            <person name="Barry K."/>
            <person name="Bills G."/>
            <person name="Bluhm B."/>
            <person name="Cannon C."/>
            <person name="Castanera R."/>
            <person name="Culley D."/>
            <person name="Daum C."/>
            <person name="Ezra D."/>
            <person name="Gonzalez J."/>
            <person name="Henrissat B."/>
            <person name="Kuo A."/>
            <person name="Liang C."/>
            <person name="Lipzen A."/>
            <person name="Lutzoni F."/>
            <person name="Magnuson J."/>
            <person name="Mondo S."/>
            <person name="Nolan M."/>
            <person name="Ohm R."/>
            <person name="Pangilinan J."/>
            <person name="Park H.-J."/>
            <person name="Ramirez L."/>
            <person name="Alfaro M."/>
            <person name="Sun H."/>
            <person name="Tritt A."/>
            <person name="Yoshinaga Y."/>
            <person name="Zwiers L.-H."/>
            <person name="Turgeon B."/>
            <person name="Goodwin S."/>
            <person name="Spatafora J."/>
            <person name="Crous P."/>
            <person name="Grigoriev I."/>
        </authorList>
    </citation>
    <scope>NUCLEOTIDE SEQUENCE</scope>
    <source>
        <strain evidence="5">CBS 133067</strain>
    </source>
</reference>
<dbReference type="EMBL" id="ML978122">
    <property type="protein sequence ID" value="KAF2103339.1"/>
    <property type="molecule type" value="Genomic_DNA"/>
</dbReference>
<proteinExistence type="predicted"/>
<dbReference type="Gene3D" id="3.40.50.150">
    <property type="entry name" value="Vaccinia Virus protein VP39"/>
    <property type="match status" value="1"/>
</dbReference>
<dbReference type="InterPro" id="IPR001077">
    <property type="entry name" value="COMT_C"/>
</dbReference>
<keyword evidence="6" id="KW-1185">Reference proteome</keyword>
<keyword evidence="2" id="KW-0808">Transferase</keyword>
<evidence type="ECO:0000313" key="6">
    <source>
        <dbReference type="Proteomes" id="UP000799772"/>
    </source>
</evidence>
<dbReference type="Proteomes" id="UP000799772">
    <property type="component" value="Unassembled WGS sequence"/>
</dbReference>
<evidence type="ECO:0000256" key="3">
    <source>
        <dbReference type="ARBA" id="ARBA00022691"/>
    </source>
</evidence>
<name>A0A9P4IPK6_9PEZI</name>
<dbReference type="InterPro" id="IPR029063">
    <property type="entry name" value="SAM-dependent_MTases_sf"/>
</dbReference>
<dbReference type="PROSITE" id="PS51683">
    <property type="entry name" value="SAM_OMT_II"/>
    <property type="match status" value="1"/>
</dbReference>
<feature type="domain" description="O-methyltransferase C-terminal" evidence="4">
    <location>
        <begin position="194"/>
        <end position="396"/>
    </location>
</feature>
<dbReference type="PANTHER" id="PTHR43712:SF5">
    <property type="entry name" value="O-METHYLTRANSFERASE ASQN-RELATED"/>
    <property type="match status" value="1"/>
</dbReference>
<dbReference type="Gene3D" id="1.10.10.10">
    <property type="entry name" value="Winged helix-like DNA-binding domain superfamily/Winged helix DNA-binding domain"/>
    <property type="match status" value="1"/>
</dbReference>
<evidence type="ECO:0000256" key="2">
    <source>
        <dbReference type="ARBA" id="ARBA00022679"/>
    </source>
</evidence>
<organism evidence="5 6">
    <name type="scientific">Rhizodiscina lignyota</name>
    <dbReference type="NCBI Taxonomy" id="1504668"/>
    <lineage>
        <taxon>Eukaryota</taxon>
        <taxon>Fungi</taxon>
        <taxon>Dikarya</taxon>
        <taxon>Ascomycota</taxon>
        <taxon>Pezizomycotina</taxon>
        <taxon>Dothideomycetes</taxon>
        <taxon>Pleosporomycetidae</taxon>
        <taxon>Aulographales</taxon>
        <taxon>Rhizodiscinaceae</taxon>
        <taxon>Rhizodiscina</taxon>
    </lineage>
</organism>
<dbReference type="SUPFAM" id="SSF53335">
    <property type="entry name" value="S-adenosyl-L-methionine-dependent methyltransferases"/>
    <property type="match status" value="1"/>
</dbReference>
<comment type="caution">
    <text evidence="5">The sequence shown here is derived from an EMBL/GenBank/DDBJ whole genome shotgun (WGS) entry which is preliminary data.</text>
</comment>
<protein>
    <submittedName>
        <fullName evidence="5">S-adenosyl-L-methionine-dependent methyltransferase</fullName>
    </submittedName>
</protein>
<dbReference type="GO" id="GO:0008171">
    <property type="term" value="F:O-methyltransferase activity"/>
    <property type="evidence" value="ECO:0007669"/>
    <property type="project" value="InterPro"/>
</dbReference>
<accession>A0A9P4IPK6</accession>
<dbReference type="GO" id="GO:0032259">
    <property type="term" value="P:methylation"/>
    <property type="evidence" value="ECO:0007669"/>
    <property type="project" value="UniProtKB-KW"/>
</dbReference>
<dbReference type="InterPro" id="IPR036390">
    <property type="entry name" value="WH_DNA-bd_sf"/>
</dbReference>
<evidence type="ECO:0000256" key="1">
    <source>
        <dbReference type="ARBA" id="ARBA00022603"/>
    </source>
</evidence>
<dbReference type="PANTHER" id="PTHR43712">
    <property type="entry name" value="PUTATIVE (AFU_ORTHOLOGUE AFUA_4G14580)-RELATED"/>
    <property type="match status" value="1"/>
</dbReference>
<gene>
    <name evidence="5" type="ORF">NA57DRAFT_32082</name>
</gene>